<dbReference type="PANTHER" id="PTHR19229">
    <property type="entry name" value="ATP-BINDING CASSETTE TRANSPORTER SUBFAMILY A ABCA"/>
    <property type="match status" value="1"/>
</dbReference>
<dbReference type="GO" id="GO:0140326">
    <property type="term" value="F:ATPase-coupled intramembrane lipid transporter activity"/>
    <property type="evidence" value="ECO:0007669"/>
    <property type="project" value="TreeGrafter"/>
</dbReference>
<evidence type="ECO:0000256" key="2">
    <source>
        <dbReference type="ARBA" id="ARBA00022692"/>
    </source>
</evidence>
<dbReference type="GO" id="GO:0016020">
    <property type="term" value="C:membrane"/>
    <property type="evidence" value="ECO:0007669"/>
    <property type="project" value="UniProtKB-SubCell"/>
</dbReference>
<dbReference type="GO" id="GO:0016887">
    <property type="term" value="F:ATP hydrolysis activity"/>
    <property type="evidence" value="ECO:0007669"/>
    <property type="project" value="InterPro"/>
</dbReference>
<feature type="transmembrane region" description="Helical" evidence="6">
    <location>
        <begin position="784"/>
        <end position="806"/>
    </location>
</feature>
<evidence type="ECO:0000256" key="4">
    <source>
        <dbReference type="ARBA" id="ARBA00023136"/>
    </source>
</evidence>
<feature type="region of interest" description="Disordered" evidence="5">
    <location>
        <begin position="127"/>
        <end position="152"/>
    </location>
</feature>
<keyword evidence="2 6" id="KW-0812">Transmembrane</keyword>
<gene>
    <name evidence="8" type="ORF">GSTENG00027698001</name>
</gene>
<dbReference type="Pfam" id="PF00005">
    <property type="entry name" value="ABC_tran"/>
    <property type="match status" value="1"/>
</dbReference>
<comment type="subcellular location">
    <subcellularLocation>
        <location evidence="1">Membrane</location>
        <topology evidence="1">Multi-pass membrane protein</topology>
    </subcellularLocation>
</comment>
<reference evidence="8" key="1">
    <citation type="journal article" date="2004" name="Nature">
        <title>Genome duplication in the teleost fish Tetraodon nigroviridis reveals the early vertebrate proto-karyotype.</title>
        <authorList>
            <person name="Jaillon O."/>
            <person name="Aury J.-M."/>
            <person name="Brunet F."/>
            <person name="Petit J.-L."/>
            <person name="Stange-Thomann N."/>
            <person name="Mauceli E."/>
            <person name="Bouneau L."/>
            <person name="Fischer C."/>
            <person name="Ozouf-Costaz C."/>
            <person name="Bernot A."/>
            <person name="Nicaud S."/>
            <person name="Jaffe D."/>
            <person name="Fisher S."/>
            <person name="Lutfalla G."/>
            <person name="Dossat C."/>
            <person name="Segurens B."/>
            <person name="Dasilva C."/>
            <person name="Salanoubat M."/>
            <person name="Levy M."/>
            <person name="Boudet N."/>
            <person name="Castellano S."/>
            <person name="Anthouard V."/>
            <person name="Jubin C."/>
            <person name="Castelli V."/>
            <person name="Katinka M."/>
            <person name="Vacherie B."/>
            <person name="Biemont C."/>
            <person name="Skalli Z."/>
            <person name="Cattolico L."/>
            <person name="Poulain J."/>
            <person name="De Berardinis V."/>
            <person name="Cruaud C."/>
            <person name="Duprat S."/>
            <person name="Brottier P."/>
            <person name="Coutanceau J.-P."/>
            <person name="Gouzy J."/>
            <person name="Parra G."/>
            <person name="Lardier G."/>
            <person name="Chapple C."/>
            <person name="McKernan K.J."/>
            <person name="McEwan P."/>
            <person name="Bosak S."/>
            <person name="Kellis M."/>
            <person name="Volff J.-N."/>
            <person name="Guigo R."/>
            <person name="Zody M.C."/>
            <person name="Mesirov J."/>
            <person name="Lindblad-Toh K."/>
            <person name="Birren B."/>
            <person name="Nusbaum C."/>
            <person name="Kahn D."/>
            <person name="Robinson-Rechavi M."/>
            <person name="Laudet V."/>
            <person name="Schachter V."/>
            <person name="Quetier F."/>
            <person name="Saurin W."/>
            <person name="Scarpelli C."/>
            <person name="Wincker P."/>
            <person name="Lander E.S."/>
            <person name="Weissenbach J."/>
            <person name="Roest Crollius H."/>
        </authorList>
    </citation>
    <scope>NUCLEOTIDE SEQUENCE [LARGE SCALE GENOMIC DNA]</scope>
</reference>
<dbReference type="SUPFAM" id="SSF52540">
    <property type="entry name" value="P-loop containing nucleoside triphosphate hydrolases"/>
    <property type="match status" value="1"/>
</dbReference>
<dbReference type="EMBL" id="CAAE01014981">
    <property type="protein sequence ID" value="CAG07145.1"/>
    <property type="molecule type" value="Genomic_DNA"/>
</dbReference>
<dbReference type="GO" id="GO:0005548">
    <property type="term" value="F:phospholipid transporter activity"/>
    <property type="evidence" value="ECO:0007669"/>
    <property type="project" value="TreeGrafter"/>
</dbReference>
<dbReference type="GO" id="GO:0140359">
    <property type="term" value="F:ABC-type transporter activity"/>
    <property type="evidence" value="ECO:0007669"/>
    <property type="project" value="InterPro"/>
</dbReference>
<evidence type="ECO:0000256" key="1">
    <source>
        <dbReference type="ARBA" id="ARBA00004141"/>
    </source>
</evidence>
<accession>Q4RWT7</accession>
<dbReference type="InterPro" id="IPR013525">
    <property type="entry name" value="ABC2_TM"/>
</dbReference>
<feature type="compositionally biased region" description="Basic and acidic residues" evidence="5">
    <location>
        <begin position="926"/>
        <end position="937"/>
    </location>
</feature>
<dbReference type="InterPro" id="IPR026082">
    <property type="entry name" value="ABCA"/>
</dbReference>
<evidence type="ECO:0000259" key="7">
    <source>
        <dbReference type="PROSITE" id="PS50893"/>
    </source>
</evidence>
<dbReference type="InterPro" id="IPR003439">
    <property type="entry name" value="ABC_transporter-like_ATP-bd"/>
</dbReference>
<feature type="non-terminal residue" evidence="8">
    <location>
        <position position="1"/>
    </location>
</feature>
<dbReference type="PROSITE" id="PS00211">
    <property type="entry name" value="ABC_TRANSPORTER_1"/>
    <property type="match status" value="1"/>
</dbReference>
<dbReference type="GO" id="GO:0005524">
    <property type="term" value="F:ATP binding"/>
    <property type="evidence" value="ECO:0007669"/>
    <property type="project" value="InterPro"/>
</dbReference>
<dbReference type="PROSITE" id="PS50893">
    <property type="entry name" value="ABC_TRANSPORTER_2"/>
    <property type="match status" value="1"/>
</dbReference>
<dbReference type="OrthoDB" id="10255969at2759"/>
<evidence type="ECO:0000256" key="5">
    <source>
        <dbReference type="SAM" id="MobiDB-lite"/>
    </source>
</evidence>
<feature type="region of interest" description="Disordered" evidence="5">
    <location>
        <begin position="917"/>
        <end position="989"/>
    </location>
</feature>
<feature type="compositionally biased region" description="Basic and acidic residues" evidence="5">
    <location>
        <begin position="956"/>
        <end position="972"/>
    </location>
</feature>
<keyword evidence="3 6" id="KW-1133">Transmembrane helix</keyword>
<name>Q4RWT7_TETNG</name>
<dbReference type="CDD" id="cd03263">
    <property type="entry name" value="ABC_subfamily_A"/>
    <property type="match status" value="1"/>
</dbReference>
<comment type="caution">
    <text evidence="8">The sequence shown here is derived from an EMBL/GenBank/DDBJ whole genome shotgun (WGS) entry which is preliminary data.</text>
</comment>
<evidence type="ECO:0000256" key="6">
    <source>
        <dbReference type="SAM" id="Phobius"/>
    </source>
</evidence>
<organism evidence="8">
    <name type="scientific">Tetraodon nigroviridis</name>
    <name type="common">Spotted green pufferfish</name>
    <name type="synonym">Chelonodon nigroviridis</name>
    <dbReference type="NCBI Taxonomy" id="99883"/>
    <lineage>
        <taxon>Eukaryota</taxon>
        <taxon>Metazoa</taxon>
        <taxon>Chordata</taxon>
        <taxon>Craniata</taxon>
        <taxon>Vertebrata</taxon>
        <taxon>Euteleostomi</taxon>
        <taxon>Actinopterygii</taxon>
        <taxon>Neopterygii</taxon>
        <taxon>Teleostei</taxon>
        <taxon>Neoteleostei</taxon>
        <taxon>Acanthomorphata</taxon>
        <taxon>Eupercaria</taxon>
        <taxon>Tetraodontiformes</taxon>
        <taxon>Tetradontoidea</taxon>
        <taxon>Tetraodontidae</taxon>
        <taxon>Tetraodon</taxon>
    </lineage>
</organism>
<feature type="transmembrane region" description="Helical" evidence="6">
    <location>
        <begin position="755"/>
        <end position="778"/>
    </location>
</feature>
<feature type="transmembrane region" description="Helical" evidence="6">
    <location>
        <begin position="857"/>
        <end position="881"/>
    </location>
</feature>
<proteinExistence type="predicted"/>
<feature type="transmembrane region" description="Helical" evidence="6">
    <location>
        <begin position="719"/>
        <end position="743"/>
    </location>
</feature>
<sequence>QIRLLLWKNWTLRRRQKVFRPARQDRVVSRQPYASCFGRKVCVGLNSSSSRCVSLWRSSGRCCSSAVWCGSGRPTRCTNSMSVRKLTHWATFSSVFSFFHVKKTPACFLQVISPTKRCPRQECCPGCRASSAMPTTPASDTRPEERLRDPCPTTRTQCRGLKIGDILKDDEVLTAFLLRDAELSESVVYQLINAQIRLEQFAFGVPDLQLKDIACSQSLLERFILFPSRMGLHGVRNAMCAMSQQRLQKIEDVLYADLDFFKIFKLMPQVLDRNSRGIDLHFWGQVLKALSEKIQLLLQRDSSQELLRVVSSLFQAGGPPSFTQLLSNVSSLFCGYPEGGGSRVLSFNWYEDNNYKVFLGVNGTKSHSYAYDKSTTLFCNDLMQTLESNPVTKIVWNSVKPLLMGKILYTPDSPAVHKILKSANTTFEELERLKNMAKAWEELGPQLWAFFHNSVQINMIRDTLRNPTVRHFVDNSLKDSNFTTGDILNFLYTGPEEWREPGMLSFDWRNVFNVADQLLRTFNQYVECVDLDKFVAYTDESQMTHQALHLLEKNKFWAGVVFADVYPWTTSVPPHVKYKIRMDIDAVERTNKIKDSGFLCGTLCSPMTCLRYWDPGPRADPMEDQRYIWGGFAYLQDMIEHGIVKLHTGNDWVLGVYVQQMPYPCYVDDLFMITLNRCFPLFMVLAWVYSVSMTVKSIVLEKELRLKETLKALGVGNGVIWSTNFIDSFIMMTASTMLLTAIVTCGKVLNYSDPVLVFFFLLTFTVATIMQCFLMSVFFNKANLAAACSGIIYFTLYLPHILCFAWQDRITKNMKLAASLLSQVAFGFGTEYLSRYEEQGLGLQWNNIQTSPLEKDAFSFLLSILMMTFDAVLYAVLAWYLDNVFPGQYGIGRPFYFPLQPSYWQSAVISHTATAVQVPDPENPDEVPKHEESRGTPENHTCNGSGSKKACKHQNRREQLEREKEFLRRQEETPNQEEEERAGPGGQSFFEADPAGLVLGVQIKDLVKVFDGQSRPAVNCLNISFYEGQITSFLGHNGAGKTTTMSILTGLFPPTSGTAYINGRDIRTDIHLIRSCMGMCPQYNVLFKHLTVEEHILFYSLLKGRTQAEAEREVEDMLADLALPHKRDDEAQNLSGGMQRKLSVAMAFVGGSKVVILDEPTSGVDPYSRRSIWDLLLKYRAGE</sequence>
<dbReference type="Pfam" id="PF12698">
    <property type="entry name" value="ABC2_membrane_3"/>
    <property type="match status" value="1"/>
</dbReference>
<keyword evidence="4 6" id="KW-0472">Membrane</keyword>
<evidence type="ECO:0000256" key="3">
    <source>
        <dbReference type="ARBA" id="ARBA00022989"/>
    </source>
</evidence>
<dbReference type="InterPro" id="IPR027417">
    <property type="entry name" value="P-loop_NTPase"/>
</dbReference>
<reference evidence="8" key="2">
    <citation type="submission" date="2004-02" db="EMBL/GenBank/DDBJ databases">
        <authorList>
            <consortium name="Genoscope"/>
            <consortium name="Whitehead Institute Centre for Genome Research"/>
        </authorList>
    </citation>
    <scope>NUCLEOTIDE SEQUENCE</scope>
</reference>
<dbReference type="PANTHER" id="PTHR19229:SF190">
    <property type="entry name" value="RETINAL-SPECIFIC PHOSPHOLIPID-TRANSPORTING ATPASE ABCA4"/>
    <property type="match status" value="1"/>
</dbReference>
<dbReference type="Gene3D" id="3.40.50.300">
    <property type="entry name" value="P-loop containing nucleotide triphosphate hydrolases"/>
    <property type="match status" value="1"/>
</dbReference>
<protein>
    <submittedName>
        <fullName evidence="8">(spotted green pufferfish) hypothetical protein</fullName>
    </submittedName>
</protein>
<evidence type="ECO:0000313" key="8">
    <source>
        <dbReference type="EMBL" id="CAG07145.1"/>
    </source>
</evidence>
<dbReference type="InterPro" id="IPR017871">
    <property type="entry name" value="ABC_transporter-like_CS"/>
</dbReference>
<dbReference type="KEGG" id="tng:GSTEN00027698G001"/>
<dbReference type="AlphaFoldDB" id="Q4RWT7"/>
<feature type="domain" description="ABC transporter" evidence="7">
    <location>
        <begin position="1001"/>
        <end position="1181"/>
    </location>
</feature>